<evidence type="ECO:0000313" key="2">
    <source>
        <dbReference type="Proteomes" id="UP000828941"/>
    </source>
</evidence>
<proteinExistence type="predicted"/>
<gene>
    <name evidence="1" type="ORF">L6164_026054</name>
</gene>
<protein>
    <submittedName>
        <fullName evidence="1">Uncharacterized protein</fullName>
    </submittedName>
</protein>
<name>A0ACB9M2K6_BAUVA</name>
<sequence>MGLNDSFFAVRGRMLMMTPLPNLNQADSMLVHEETQRTSISLEQYNQLLKLLSNLKPVDPVTSAPASENFAGQGN</sequence>
<keyword evidence="2" id="KW-1185">Reference proteome</keyword>
<dbReference type="Proteomes" id="UP000828941">
    <property type="component" value="Chromosome 10"/>
</dbReference>
<comment type="caution">
    <text evidence="1">The sequence shown here is derived from an EMBL/GenBank/DDBJ whole genome shotgun (WGS) entry which is preliminary data.</text>
</comment>
<dbReference type="EMBL" id="CM039435">
    <property type="protein sequence ID" value="KAI4318265.1"/>
    <property type="molecule type" value="Genomic_DNA"/>
</dbReference>
<organism evidence="1 2">
    <name type="scientific">Bauhinia variegata</name>
    <name type="common">Purple orchid tree</name>
    <name type="synonym">Phanera variegata</name>
    <dbReference type="NCBI Taxonomy" id="167791"/>
    <lineage>
        <taxon>Eukaryota</taxon>
        <taxon>Viridiplantae</taxon>
        <taxon>Streptophyta</taxon>
        <taxon>Embryophyta</taxon>
        <taxon>Tracheophyta</taxon>
        <taxon>Spermatophyta</taxon>
        <taxon>Magnoliopsida</taxon>
        <taxon>eudicotyledons</taxon>
        <taxon>Gunneridae</taxon>
        <taxon>Pentapetalae</taxon>
        <taxon>rosids</taxon>
        <taxon>fabids</taxon>
        <taxon>Fabales</taxon>
        <taxon>Fabaceae</taxon>
        <taxon>Cercidoideae</taxon>
        <taxon>Cercideae</taxon>
        <taxon>Bauhiniinae</taxon>
        <taxon>Bauhinia</taxon>
    </lineage>
</organism>
<reference evidence="1 2" key="1">
    <citation type="journal article" date="2022" name="DNA Res.">
        <title>Chromosomal-level genome assembly of the orchid tree Bauhinia variegata (Leguminosae; Cercidoideae) supports the allotetraploid origin hypothesis of Bauhinia.</title>
        <authorList>
            <person name="Zhong Y."/>
            <person name="Chen Y."/>
            <person name="Zheng D."/>
            <person name="Pang J."/>
            <person name="Liu Y."/>
            <person name="Luo S."/>
            <person name="Meng S."/>
            <person name="Qian L."/>
            <person name="Wei D."/>
            <person name="Dai S."/>
            <person name="Zhou R."/>
        </authorList>
    </citation>
    <scope>NUCLEOTIDE SEQUENCE [LARGE SCALE GENOMIC DNA]</scope>
    <source>
        <strain evidence="1">BV-YZ2020</strain>
    </source>
</reference>
<accession>A0ACB9M2K6</accession>
<evidence type="ECO:0000313" key="1">
    <source>
        <dbReference type="EMBL" id="KAI4318265.1"/>
    </source>
</evidence>